<feature type="chain" id="PRO_5007622340" description="Lipoprotein" evidence="2">
    <location>
        <begin position="34"/>
        <end position="117"/>
    </location>
</feature>
<protein>
    <recommendedName>
        <fullName evidence="5">Lipoprotein</fullName>
    </recommendedName>
</protein>
<reference evidence="3" key="1">
    <citation type="submission" date="2016-01" db="EMBL/GenBank/DDBJ databases">
        <authorList>
            <person name="Peeters C."/>
        </authorList>
    </citation>
    <scope>NUCLEOTIDE SEQUENCE [LARGE SCALE GENOMIC DNA]</scope>
    <source>
        <strain evidence="3">LMG 29318</strain>
    </source>
</reference>
<accession>A0A158BYU4</accession>
<evidence type="ECO:0000256" key="1">
    <source>
        <dbReference type="SAM" id="MobiDB-lite"/>
    </source>
</evidence>
<evidence type="ECO:0000313" key="4">
    <source>
        <dbReference type="Proteomes" id="UP000054870"/>
    </source>
</evidence>
<name>A0A158BYU4_9BURK</name>
<sequence>MRNQALIVLPAARRCIGLALACAWLTLANPARAASMLRCEGDDDSVSYVSAGNGNAHCSRLSMLWQWRPPASASGAQTGGTTPESRRAVAVQPAAIGPLDGANTALPLGAPRRAAPA</sequence>
<evidence type="ECO:0000256" key="2">
    <source>
        <dbReference type="SAM" id="SignalP"/>
    </source>
</evidence>
<dbReference type="Proteomes" id="UP000054870">
    <property type="component" value="Unassembled WGS sequence"/>
</dbReference>
<gene>
    <name evidence="3" type="ORF">AWB75_04231</name>
</gene>
<keyword evidence="4" id="KW-1185">Reference proteome</keyword>
<dbReference type="AlphaFoldDB" id="A0A158BYU4"/>
<evidence type="ECO:0000313" key="3">
    <source>
        <dbReference type="EMBL" id="SAK75278.1"/>
    </source>
</evidence>
<feature type="region of interest" description="Disordered" evidence="1">
    <location>
        <begin position="98"/>
        <end position="117"/>
    </location>
</feature>
<dbReference type="RefSeq" id="WP_200823011.1">
    <property type="nucleotide sequence ID" value="NZ_FCOF02000020.1"/>
</dbReference>
<organism evidence="3 4">
    <name type="scientific">Caballeronia catudaia</name>
    <dbReference type="NCBI Taxonomy" id="1777136"/>
    <lineage>
        <taxon>Bacteria</taxon>
        <taxon>Pseudomonadati</taxon>
        <taxon>Pseudomonadota</taxon>
        <taxon>Betaproteobacteria</taxon>
        <taxon>Burkholderiales</taxon>
        <taxon>Burkholderiaceae</taxon>
        <taxon>Caballeronia</taxon>
    </lineage>
</organism>
<dbReference type="EMBL" id="FCOF02000020">
    <property type="protein sequence ID" value="SAK75278.1"/>
    <property type="molecule type" value="Genomic_DNA"/>
</dbReference>
<proteinExistence type="predicted"/>
<evidence type="ECO:0008006" key="5">
    <source>
        <dbReference type="Google" id="ProtNLM"/>
    </source>
</evidence>
<comment type="caution">
    <text evidence="3">The sequence shown here is derived from an EMBL/GenBank/DDBJ whole genome shotgun (WGS) entry which is preliminary data.</text>
</comment>
<feature type="compositionally biased region" description="Low complexity" evidence="1">
    <location>
        <begin position="105"/>
        <end position="117"/>
    </location>
</feature>
<keyword evidence="2" id="KW-0732">Signal</keyword>
<feature type="signal peptide" evidence="2">
    <location>
        <begin position="1"/>
        <end position="33"/>
    </location>
</feature>